<dbReference type="InterPro" id="IPR036439">
    <property type="entry name" value="Dockerin_dom_sf"/>
</dbReference>
<dbReference type="AlphaFoldDB" id="A0A955L8I8"/>
<reference evidence="1" key="1">
    <citation type="submission" date="2020-04" db="EMBL/GenBank/DDBJ databases">
        <authorList>
            <person name="Zhang T."/>
        </authorList>
    </citation>
    <scope>NUCLEOTIDE SEQUENCE</scope>
    <source>
        <strain evidence="1">HKST-UBA11</strain>
    </source>
</reference>
<evidence type="ECO:0000313" key="2">
    <source>
        <dbReference type="Proteomes" id="UP000754563"/>
    </source>
</evidence>
<comment type="caution">
    <text evidence="1">The sequence shown here is derived from an EMBL/GenBank/DDBJ whole genome shotgun (WGS) entry which is preliminary data.</text>
</comment>
<dbReference type="Gene3D" id="3.60.10.10">
    <property type="entry name" value="Endonuclease/exonuclease/phosphatase"/>
    <property type="match status" value="1"/>
</dbReference>
<dbReference type="InterPro" id="IPR018247">
    <property type="entry name" value="EF_Hand_1_Ca_BS"/>
</dbReference>
<accession>A0A955L8I8</accession>
<organism evidence="1 2">
    <name type="scientific">Candidatus Dojkabacteria bacterium</name>
    <dbReference type="NCBI Taxonomy" id="2099670"/>
    <lineage>
        <taxon>Bacteria</taxon>
        <taxon>Candidatus Dojkabacteria</taxon>
    </lineage>
</organism>
<dbReference type="InterPro" id="IPR036691">
    <property type="entry name" value="Endo/exonu/phosph_ase_sf"/>
</dbReference>
<dbReference type="SUPFAM" id="SSF56219">
    <property type="entry name" value="DNase I-like"/>
    <property type="match status" value="1"/>
</dbReference>
<dbReference type="PROSITE" id="PS00018">
    <property type="entry name" value="EF_HAND_1"/>
    <property type="match status" value="2"/>
</dbReference>
<protein>
    <recommendedName>
        <fullName evidence="3">EF-hand domain-containing protein</fullName>
    </recommendedName>
</protein>
<evidence type="ECO:0000313" key="1">
    <source>
        <dbReference type="EMBL" id="MCA9385605.1"/>
    </source>
</evidence>
<dbReference type="GO" id="GO:0000272">
    <property type="term" value="P:polysaccharide catabolic process"/>
    <property type="evidence" value="ECO:0007669"/>
    <property type="project" value="InterPro"/>
</dbReference>
<evidence type="ECO:0008006" key="3">
    <source>
        <dbReference type="Google" id="ProtNLM"/>
    </source>
</evidence>
<reference evidence="1" key="2">
    <citation type="journal article" date="2021" name="Microbiome">
        <title>Successional dynamics and alternative stable states in a saline activated sludge microbial community over 9 years.</title>
        <authorList>
            <person name="Wang Y."/>
            <person name="Ye J."/>
            <person name="Ju F."/>
            <person name="Liu L."/>
            <person name="Boyd J.A."/>
            <person name="Deng Y."/>
            <person name="Parks D.H."/>
            <person name="Jiang X."/>
            <person name="Yin X."/>
            <person name="Woodcroft B.J."/>
            <person name="Tyson G.W."/>
            <person name="Hugenholtz P."/>
            <person name="Polz M.F."/>
            <person name="Zhang T."/>
        </authorList>
    </citation>
    <scope>NUCLEOTIDE SEQUENCE</scope>
    <source>
        <strain evidence="1">HKST-UBA11</strain>
    </source>
</reference>
<dbReference type="EMBL" id="JAGQLH010000030">
    <property type="protein sequence ID" value="MCA9385605.1"/>
    <property type="molecule type" value="Genomic_DNA"/>
</dbReference>
<proteinExistence type="predicted"/>
<gene>
    <name evidence="1" type="ORF">KC717_03075</name>
</gene>
<sequence>MDNISQYPEDDVFLLGDFNMHSQVNCYPNLIAASPGYVDSCWPDTEDRCDNSVNFMVHCAVYKPDEPSCINGQDWQQNAIDHVFYKNTTNWTLKDAYIDYDMDGSDHFPVVAIFVLDPITATPSPTKTNTHTPVPSSTGVVSITPSPSLIGTSTLTPSPTESFTLVPSGLKSCGFLDDNHDGEISILDFGPFKSLYSESCAEDGDGGGCGSKDSNSDGVVDIRDFVEFISKYGGTC</sequence>
<dbReference type="Gene3D" id="1.10.1330.10">
    <property type="entry name" value="Dockerin domain"/>
    <property type="match status" value="1"/>
</dbReference>
<dbReference type="Proteomes" id="UP000754563">
    <property type="component" value="Unassembled WGS sequence"/>
</dbReference>
<name>A0A955L8I8_9BACT</name>